<reference evidence="10" key="1">
    <citation type="submission" date="2025-08" db="UniProtKB">
        <authorList>
            <consortium name="RefSeq"/>
        </authorList>
    </citation>
    <scope>IDENTIFICATION</scope>
</reference>
<organism evidence="9 10">
    <name type="scientific">Galendromus occidentalis</name>
    <name type="common">western predatory mite</name>
    <dbReference type="NCBI Taxonomy" id="34638"/>
    <lineage>
        <taxon>Eukaryota</taxon>
        <taxon>Metazoa</taxon>
        <taxon>Ecdysozoa</taxon>
        <taxon>Arthropoda</taxon>
        <taxon>Chelicerata</taxon>
        <taxon>Arachnida</taxon>
        <taxon>Acari</taxon>
        <taxon>Parasitiformes</taxon>
        <taxon>Mesostigmata</taxon>
        <taxon>Gamasina</taxon>
        <taxon>Phytoseioidea</taxon>
        <taxon>Phytoseiidae</taxon>
        <taxon>Typhlodrominae</taxon>
        <taxon>Galendromus</taxon>
    </lineage>
</organism>
<keyword evidence="7 8" id="KW-0472">Membrane</keyword>
<name>A0AAJ6QKW6_9ACAR</name>
<evidence type="ECO:0000256" key="5">
    <source>
        <dbReference type="ARBA" id="ARBA00022949"/>
    </source>
</evidence>
<dbReference type="InterPro" id="IPR015664">
    <property type="entry name" value="P53_induced"/>
</dbReference>
<evidence type="ECO:0000256" key="4">
    <source>
        <dbReference type="ARBA" id="ARBA00022692"/>
    </source>
</evidence>
<dbReference type="RefSeq" id="XP_003738243.1">
    <property type="nucleotide sequence ID" value="XM_003738195.1"/>
</dbReference>
<dbReference type="PANTHER" id="PTHR14399">
    <property type="entry name" value="P53-INDUCED PROTEIN RELATED"/>
    <property type="match status" value="1"/>
</dbReference>
<keyword evidence="9" id="KW-1185">Reference proteome</keyword>
<sequence>MEFLRRGDILKNAPGAASPRYTTALDIKPLVSFSFAMGPPMSARLSHSEPSANTIETVHIVRPLKVFAFICGLIVTLLMLLSILSSSWLVAQKYRQGLWEQCIEEGALEPLPFGLEVGPGCYAARNVTYVQAAAALCVITLLCDIAATLMTGFGLCSRNPVRKYMLYRLAFYVMVCALLCILIALVVYPACFAAEIEDSNRQVWEFGWAYGVGWGAAIFLFGGILLLLCDKETEEIYYRERTTSMAQVDKA</sequence>
<feature type="transmembrane region" description="Helical" evidence="8">
    <location>
        <begin position="208"/>
        <end position="229"/>
    </location>
</feature>
<evidence type="ECO:0000256" key="8">
    <source>
        <dbReference type="SAM" id="Phobius"/>
    </source>
</evidence>
<dbReference type="InterPro" id="IPR004031">
    <property type="entry name" value="PMP22/EMP/MP20/Claudin"/>
</dbReference>
<gene>
    <name evidence="10" type="primary">LOC100903012</name>
</gene>
<dbReference type="GO" id="GO:0098609">
    <property type="term" value="P:cell-cell adhesion"/>
    <property type="evidence" value="ECO:0007669"/>
    <property type="project" value="TreeGrafter"/>
</dbReference>
<evidence type="ECO:0000313" key="10">
    <source>
        <dbReference type="RefSeq" id="XP_003738243.1"/>
    </source>
</evidence>
<dbReference type="GeneID" id="100903012"/>
<evidence type="ECO:0000256" key="3">
    <source>
        <dbReference type="ARBA" id="ARBA00008691"/>
    </source>
</evidence>
<keyword evidence="4 8" id="KW-0812">Transmembrane</keyword>
<accession>A0AAJ6QKW6</accession>
<dbReference type="Pfam" id="PF00822">
    <property type="entry name" value="PMP22_Claudin"/>
    <property type="match status" value="1"/>
</dbReference>
<dbReference type="Proteomes" id="UP000694867">
    <property type="component" value="Unplaced"/>
</dbReference>
<evidence type="ECO:0000256" key="6">
    <source>
        <dbReference type="ARBA" id="ARBA00022989"/>
    </source>
</evidence>
<dbReference type="GO" id="GO:0016020">
    <property type="term" value="C:membrane"/>
    <property type="evidence" value="ECO:0007669"/>
    <property type="project" value="UniProtKB-SubCell"/>
</dbReference>
<comment type="subcellular location">
    <subcellularLocation>
        <location evidence="2">Cell junction</location>
    </subcellularLocation>
    <subcellularLocation>
        <location evidence="1">Membrane</location>
        <topology evidence="1">Multi-pass membrane protein</topology>
    </subcellularLocation>
</comment>
<dbReference type="KEGG" id="goe:100903012"/>
<comment type="similarity">
    <text evidence="3">Belongs to the TMEM47 family.</text>
</comment>
<dbReference type="FunFam" id="1.20.140.150:FF:000028">
    <property type="entry name" value="Uncharacterized protein, isoform A"/>
    <property type="match status" value="1"/>
</dbReference>
<keyword evidence="6 8" id="KW-1133">Transmembrane helix</keyword>
<dbReference type="PANTHER" id="PTHR14399:SF5">
    <property type="entry name" value="CELL JUNCTION PROTEIN VAB-9"/>
    <property type="match status" value="1"/>
</dbReference>
<feature type="transmembrane region" description="Helical" evidence="8">
    <location>
        <begin position="132"/>
        <end position="157"/>
    </location>
</feature>
<evidence type="ECO:0000256" key="2">
    <source>
        <dbReference type="ARBA" id="ARBA00004282"/>
    </source>
</evidence>
<keyword evidence="5" id="KW-0965">Cell junction</keyword>
<feature type="transmembrane region" description="Helical" evidence="8">
    <location>
        <begin position="169"/>
        <end position="188"/>
    </location>
</feature>
<evidence type="ECO:0000256" key="1">
    <source>
        <dbReference type="ARBA" id="ARBA00004141"/>
    </source>
</evidence>
<dbReference type="Gene3D" id="1.20.140.150">
    <property type="match status" value="1"/>
</dbReference>
<evidence type="ECO:0000313" key="9">
    <source>
        <dbReference type="Proteomes" id="UP000694867"/>
    </source>
</evidence>
<proteinExistence type="inferred from homology"/>
<dbReference type="AlphaFoldDB" id="A0AAJ6QKW6"/>
<evidence type="ECO:0000256" key="7">
    <source>
        <dbReference type="ARBA" id="ARBA00023136"/>
    </source>
</evidence>
<feature type="transmembrane region" description="Helical" evidence="8">
    <location>
        <begin position="66"/>
        <end position="90"/>
    </location>
</feature>
<dbReference type="GO" id="GO:0005911">
    <property type="term" value="C:cell-cell junction"/>
    <property type="evidence" value="ECO:0007669"/>
    <property type="project" value="TreeGrafter"/>
</dbReference>
<protein>
    <submittedName>
        <fullName evidence="10">Transmembrane protein 47</fullName>
    </submittedName>
</protein>